<evidence type="ECO:0000256" key="7">
    <source>
        <dbReference type="ARBA" id="ARBA00022692"/>
    </source>
</evidence>
<feature type="transmembrane region" description="Helical" evidence="14">
    <location>
        <begin position="294"/>
        <end position="313"/>
    </location>
</feature>
<evidence type="ECO:0000256" key="8">
    <source>
        <dbReference type="ARBA" id="ARBA00022741"/>
    </source>
</evidence>
<evidence type="ECO:0000259" key="15">
    <source>
        <dbReference type="PROSITE" id="PS50109"/>
    </source>
</evidence>
<keyword evidence="10 16" id="KW-0067">ATP-binding</keyword>
<dbReference type="SMART" id="SM00388">
    <property type="entry name" value="HisKA"/>
    <property type="match status" value="1"/>
</dbReference>
<evidence type="ECO:0000256" key="11">
    <source>
        <dbReference type="ARBA" id="ARBA00022989"/>
    </source>
</evidence>
<dbReference type="Gene3D" id="3.30.565.10">
    <property type="entry name" value="Histidine kinase-like ATPase, C-terminal domain"/>
    <property type="match status" value="1"/>
</dbReference>
<dbReference type="InterPro" id="IPR017055">
    <property type="entry name" value="Sig_transdc_His_kinase_DctB"/>
</dbReference>
<name>A0ABS9X6V9_9GAMM</name>
<dbReference type="PANTHER" id="PTHR43065">
    <property type="entry name" value="SENSOR HISTIDINE KINASE"/>
    <property type="match status" value="1"/>
</dbReference>
<comment type="caution">
    <text evidence="16">The sequence shown here is derived from an EMBL/GenBank/DDBJ whole genome shotgun (WGS) entry which is preliminary data.</text>
</comment>
<evidence type="ECO:0000256" key="14">
    <source>
        <dbReference type="SAM" id="Phobius"/>
    </source>
</evidence>
<keyword evidence="14" id="KW-0472">Membrane</keyword>
<dbReference type="InterPro" id="IPR005467">
    <property type="entry name" value="His_kinase_dom"/>
</dbReference>
<accession>A0ABS9X6V9</accession>
<keyword evidence="11 14" id="KW-1133">Transmembrane helix</keyword>
<dbReference type="Pfam" id="PF00512">
    <property type="entry name" value="HisKA"/>
    <property type="match status" value="1"/>
</dbReference>
<dbReference type="Gene3D" id="1.10.287.130">
    <property type="match status" value="1"/>
</dbReference>
<evidence type="ECO:0000256" key="3">
    <source>
        <dbReference type="ARBA" id="ARBA00012438"/>
    </source>
</evidence>
<feature type="coiled-coil region" evidence="13">
    <location>
        <begin position="332"/>
        <end position="376"/>
    </location>
</feature>
<dbReference type="PRINTS" id="PR00344">
    <property type="entry name" value="BCTRLSENSOR"/>
</dbReference>
<proteinExistence type="predicted"/>
<evidence type="ECO:0000256" key="4">
    <source>
        <dbReference type="ARBA" id="ARBA00022475"/>
    </source>
</evidence>
<protein>
    <recommendedName>
        <fullName evidence="3">histidine kinase</fullName>
        <ecNumber evidence="3">2.7.13.3</ecNumber>
    </recommendedName>
</protein>
<comment type="catalytic activity">
    <reaction evidence="1">
        <text>ATP + protein L-histidine = ADP + protein N-phospho-L-histidine.</text>
        <dbReference type="EC" id="2.7.13.3"/>
    </reaction>
</comment>
<dbReference type="SMART" id="SM00387">
    <property type="entry name" value="HATPase_c"/>
    <property type="match status" value="1"/>
</dbReference>
<evidence type="ECO:0000256" key="12">
    <source>
        <dbReference type="ARBA" id="ARBA00023012"/>
    </source>
</evidence>
<evidence type="ECO:0000256" key="13">
    <source>
        <dbReference type="SAM" id="Coils"/>
    </source>
</evidence>
<keyword evidence="12" id="KW-0902">Two-component regulatory system</keyword>
<dbReference type="InterPro" id="IPR036097">
    <property type="entry name" value="HisK_dim/P_sf"/>
</dbReference>
<evidence type="ECO:0000256" key="10">
    <source>
        <dbReference type="ARBA" id="ARBA00022840"/>
    </source>
</evidence>
<dbReference type="PIRSF" id="PIRSF036431">
    <property type="entry name" value="STHK_DctB"/>
    <property type="match status" value="1"/>
</dbReference>
<evidence type="ECO:0000256" key="2">
    <source>
        <dbReference type="ARBA" id="ARBA00004651"/>
    </source>
</evidence>
<dbReference type="InterPro" id="IPR004358">
    <property type="entry name" value="Sig_transdc_His_kin-like_C"/>
</dbReference>
<dbReference type="CDD" id="cd00082">
    <property type="entry name" value="HisKA"/>
    <property type="match status" value="1"/>
</dbReference>
<feature type="domain" description="Histidine kinase" evidence="15">
    <location>
        <begin position="385"/>
        <end position="619"/>
    </location>
</feature>
<sequence>MGLLFTLTMVKQFGLRLAYQDLKRQSTLNLNNLISYIDNTLGRFEKIPEVLSKHPLLHAVLTNPLDTEKSQQLNVLLEEMSDVTQASDVYLINRMGITISASNWRKESSFVGNDFSVRPYFYQAMKGELSRYYAVGLISNQRGYYFAYPVKNKAEVLGVIVIKLRVDDIENQHARDVGSDNYNFLIVGPDNVVFMSDNEEWRLNQITTTVDNKPFFNATEPPESIDVKRYAEREVRTLQILPIKNNYLPIMPNVQIFQLVDTKEKVFAQQAKMRLNDWHVHIWSGLKPIKDQTAFLMIIGTGGYFLMVILVLFTKERLRNTRQQRQANILLEKRVKERTEDLTTTNEKLLEEISQRQKTQLELKATQEELIQAAKLAVVGNMSASINHEINQPLTAIKSYSQNALIYQERNMPEKVTGNLKHIIGLTDRLANIVSQFKSFTKKSSGGQAPVLVQTSINETLAIIKHQAQKASVEIITDVPEEALYILGDGIRLEQVFVNIVSNAMQAMKNMKAKTIYINVSKVKMNVSKEDVTQVNLIQGTGTQTFEQVDITFRDTGPGILADNIDKIFEPFFTTKESFGLGIGLSISQRIIESMQGVLVVNNHDLGGAIFTISLPLYSYPPQST</sequence>
<dbReference type="SUPFAM" id="SSF55874">
    <property type="entry name" value="ATPase domain of HSP90 chaperone/DNA topoisomerase II/histidine kinase"/>
    <property type="match status" value="1"/>
</dbReference>
<dbReference type="GO" id="GO:0005524">
    <property type="term" value="F:ATP binding"/>
    <property type="evidence" value="ECO:0007669"/>
    <property type="project" value="UniProtKB-KW"/>
</dbReference>
<keyword evidence="8" id="KW-0547">Nucleotide-binding</keyword>
<dbReference type="PROSITE" id="PS50109">
    <property type="entry name" value="HIS_KIN"/>
    <property type="match status" value="1"/>
</dbReference>
<dbReference type="RefSeq" id="WP_242288386.1">
    <property type="nucleotide sequence ID" value="NZ_JAKKSL010000005.1"/>
</dbReference>
<dbReference type="InterPro" id="IPR029151">
    <property type="entry name" value="Sensor-like_sf"/>
</dbReference>
<keyword evidence="7 14" id="KW-0812">Transmembrane</keyword>
<evidence type="ECO:0000256" key="9">
    <source>
        <dbReference type="ARBA" id="ARBA00022777"/>
    </source>
</evidence>
<evidence type="ECO:0000313" key="16">
    <source>
        <dbReference type="EMBL" id="MCI2285507.1"/>
    </source>
</evidence>
<gene>
    <name evidence="16" type="ORF">L3081_21540</name>
</gene>
<dbReference type="InterPro" id="IPR003661">
    <property type="entry name" value="HisK_dim/P_dom"/>
</dbReference>
<organism evidence="16 17">
    <name type="scientific">Colwellia maritima</name>
    <dbReference type="NCBI Taxonomy" id="2912588"/>
    <lineage>
        <taxon>Bacteria</taxon>
        <taxon>Pseudomonadati</taxon>
        <taxon>Pseudomonadota</taxon>
        <taxon>Gammaproteobacteria</taxon>
        <taxon>Alteromonadales</taxon>
        <taxon>Colwelliaceae</taxon>
        <taxon>Colwellia</taxon>
    </lineage>
</organism>
<dbReference type="EMBL" id="JAKKSL010000005">
    <property type="protein sequence ID" value="MCI2285507.1"/>
    <property type="molecule type" value="Genomic_DNA"/>
</dbReference>
<dbReference type="SUPFAM" id="SSF47384">
    <property type="entry name" value="Homodimeric domain of signal transducing histidine kinase"/>
    <property type="match status" value="1"/>
</dbReference>
<keyword evidence="9" id="KW-0418">Kinase</keyword>
<reference evidence="16" key="1">
    <citation type="submission" date="2022-01" db="EMBL/GenBank/DDBJ databases">
        <title>Colwellia maritima, isolated from seawater.</title>
        <authorList>
            <person name="Kristyanto S."/>
            <person name="Jung J."/>
            <person name="Jeon C.O."/>
        </authorList>
    </citation>
    <scope>NUCLEOTIDE SEQUENCE</scope>
    <source>
        <strain evidence="16">MSW7</strain>
    </source>
</reference>
<dbReference type="Gene3D" id="3.30.450.20">
    <property type="entry name" value="PAS domain"/>
    <property type="match status" value="2"/>
</dbReference>
<keyword evidence="4" id="KW-1003">Cell membrane</keyword>
<dbReference type="InterPro" id="IPR003594">
    <property type="entry name" value="HATPase_dom"/>
</dbReference>
<evidence type="ECO:0000256" key="6">
    <source>
        <dbReference type="ARBA" id="ARBA00022679"/>
    </source>
</evidence>
<keyword evidence="13" id="KW-0175">Coiled coil</keyword>
<keyword evidence="6" id="KW-0808">Transferase</keyword>
<dbReference type="SUPFAM" id="SSF103190">
    <property type="entry name" value="Sensory domain-like"/>
    <property type="match status" value="1"/>
</dbReference>
<dbReference type="InterPro" id="IPR036890">
    <property type="entry name" value="HATPase_C_sf"/>
</dbReference>
<evidence type="ECO:0000256" key="5">
    <source>
        <dbReference type="ARBA" id="ARBA00022553"/>
    </source>
</evidence>
<keyword evidence="17" id="KW-1185">Reference proteome</keyword>
<comment type="subcellular location">
    <subcellularLocation>
        <location evidence="2">Cell membrane</location>
        <topology evidence="2">Multi-pass membrane protein</topology>
    </subcellularLocation>
</comment>
<dbReference type="Proteomes" id="UP001139646">
    <property type="component" value="Unassembled WGS sequence"/>
</dbReference>
<dbReference type="EC" id="2.7.13.3" evidence="3"/>
<evidence type="ECO:0000256" key="1">
    <source>
        <dbReference type="ARBA" id="ARBA00000085"/>
    </source>
</evidence>
<evidence type="ECO:0000313" key="17">
    <source>
        <dbReference type="Proteomes" id="UP001139646"/>
    </source>
</evidence>
<dbReference type="Pfam" id="PF02518">
    <property type="entry name" value="HATPase_c"/>
    <property type="match status" value="1"/>
</dbReference>
<dbReference type="PANTHER" id="PTHR43065:SF46">
    <property type="entry name" value="C4-DICARBOXYLATE TRANSPORT SENSOR PROTEIN DCTB"/>
    <property type="match status" value="1"/>
</dbReference>
<keyword evidence="5" id="KW-0597">Phosphoprotein</keyword>